<sequence>MKGSPSQGIRPNLNNSTPTGTAQRDDSHEASLSPIQRQGAQSPEQEDCEYAIALQRTRAYLSTSAPVSSRPILKRTPGQSDKGKGKAKATDNTEADASDRSSSKADSAAKEKHASSLKKKVSFILPALAHRSPSPVPPVPQNTSSSRIFQGGFYIQRAPRTPARTSNFSQSHEETEPAAALTTPIRRSDQSFSSELSPLAPGNSVTLNQASHPAGILRNRKPLPIRVLSNTTASSVFPPDLPYGVQDDRESEPGSPDPFFPRVRSRQAHEVTEESPLRQSMSAIYSQPPPEQPGDLLAAHGRSDKEKELKAGKTKETEIQAAGEEINEQASSDSSSSSSGFLTSMDPLPEDQVIDIRQGASWMQYGSNLPHPVFGNSQASQNAMNYTDREYGRYYLGYTGLQDGVPSGVDSLLSIGGYGRRLRTFALNASNERFRHFKYYKSYEVEQWIEQQLELFWPVRDDLSSQVVQKEDLKKAVGFEEPLRKRVRSLPDLRSAWELSKPYDAAISYKLPPSSYPLKKFVYPEEALSFEPHERYVAASQGSHMSHVEKIDPFELNIDLSSVVDNKQEDVAGEEVDERSIAREYASQFAVQHSSNQDARQPESFEASHEDSHIDRSSQAPAQRHILLDLVDDYLASDAGQETDLHITVPSDSQRDVQTAVEIVHENRERNIVQRINAPNWIFEDSDDGNTTRNHQEQDPHQPHETPERDIVQRLNDLDWAFEDSEEDSVNGDRQGQQDLNQAHEAPQRDIDQRSDDSGWIFDDSDEASMNNGPQQQREPDPPYQAPERDIVQRLNDIDWMFEDSDEESLNNDHQGQQNPETQEIDNTMASTNSVTTQPVLISNFTRRSCERQTRLIPLILAPHAHLPQTHRSSTARLSSSASPAAESTSFVAENNSTTQHQHTSQSNIPISRSARDDDSPISDDSQSTKRQEEYLLGLRGGGLEENRIKRMISGIPSKFKKLIPILNTKRYKDMSRNKNGKSPVHNIASYDVGNIDHQIEETSDSYTMVKTPTTPRKSVVFKNGQETSVSPESSYYKSPDAIILSNGSIVPTSSDGYAIARFCKETFTQAPRVNSSHGDIRRIVPLNLNKSLPMLPKVEDSADGKIPNSRAWVEKAFEVSAELERRRLLGSPVTDQSDLTVIKKAATDTAATAAKLANLEKRISELERTGGGA</sequence>
<name>A0A8H3EGL8_9LECA</name>
<feature type="compositionally biased region" description="Polar residues" evidence="1">
    <location>
        <begin position="1"/>
        <end position="22"/>
    </location>
</feature>
<organism evidence="2 3">
    <name type="scientific">Gomphillus americanus</name>
    <dbReference type="NCBI Taxonomy" id="1940652"/>
    <lineage>
        <taxon>Eukaryota</taxon>
        <taxon>Fungi</taxon>
        <taxon>Dikarya</taxon>
        <taxon>Ascomycota</taxon>
        <taxon>Pezizomycotina</taxon>
        <taxon>Lecanoromycetes</taxon>
        <taxon>OSLEUM clade</taxon>
        <taxon>Ostropomycetidae</taxon>
        <taxon>Ostropales</taxon>
        <taxon>Graphidaceae</taxon>
        <taxon>Gomphilloideae</taxon>
        <taxon>Gomphillus</taxon>
    </lineage>
</organism>
<feature type="region of interest" description="Disordered" evidence="1">
    <location>
        <begin position="233"/>
        <end position="347"/>
    </location>
</feature>
<dbReference type="EMBL" id="CAJPDQ010000002">
    <property type="protein sequence ID" value="CAF9904874.1"/>
    <property type="molecule type" value="Genomic_DNA"/>
</dbReference>
<feature type="region of interest" description="Disordered" evidence="1">
    <location>
        <begin position="868"/>
        <end position="937"/>
    </location>
</feature>
<proteinExistence type="predicted"/>
<feature type="compositionally biased region" description="Basic and acidic residues" evidence="1">
    <location>
        <begin position="600"/>
        <end position="616"/>
    </location>
</feature>
<feature type="compositionally biased region" description="Basic and acidic residues" evidence="1">
    <location>
        <begin position="694"/>
        <end position="709"/>
    </location>
</feature>
<evidence type="ECO:0000313" key="2">
    <source>
        <dbReference type="EMBL" id="CAF9904874.1"/>
    </source>
</evidence>
<evidence type="ECO:0000313" key="3">
    <source>
        <dbReference type="Proteomes" id="UP000664169"/>
    </source>
</evidence>
<feature type="compositionally biased region" description="Polar residues" evidence="1">
    <location>
        <begin position="768"/>
        <end position="777"/>
    </location>
</feature>
<feature type="compositionally biased region" description="Basic and acidic residues" evidence="1">
    <location>
        <begin position="746"/>
        <end position="757"/>
    </location>
</feature>
<feature type="compositionally biased region" description="Basic and acidic residues" evidence="1">
    <location>
        <begin position="301"/>
        <end position="318"/>
    </location>
</feature>
<dbReference type="Proteomes" id="UP000664169">
    <property type="component" value="Unassembled WGS sequence"/>
</dbReference>
<feature type="region of interest" description="Disordered" evidence="1">
    <location>
        <begin position="159"/>
        <end position="207"/>
    </location>
</feature>
<comment type="caution">
    <text evidence="2">The sequence shown here is derived from an EMBL/GenBank/DDBJ whole genome shotgun (WGS) entry which is preliminary data.</text>
</comment>
<evidence type="ECO:0000256" key="1">
    <source>
        <dbReference type="SAM" id="MobiDB-lite"/>
    </source>
</evidence>
<protein>
    <submittedName>
        <fullName evidence="2">Uncharacterized protein</fullName>
    </submittedName>
</protein>
<feature type="compositionally biased region" description="Polar residues" evidence="1">
    <location>
        <begin position="590"/>
        <end position="599"/>
    </location>
</feature>
<feature type="region of interest" description="Disordered" evidence="1">
    <location>
        <begin position="1"/>
        <end position="117"/>
    </location>
</feature>
<gene>
    <name evidence="2" type="ORF">GOMPHAMPRED_002972</name>
</gene>
<feature type="compositionally biased region" description="Basic and acidic residues" evidence="1">
    <location>
        <begin position="267"/>
        <end position="276"/>
    </location>
</feature>
<feature type="compositionally biased region" description="Polar residues" evidence="1">
    <location>
        <begin position="891"/>
        <end position="908"/>
    </location>
</feature>
<reference evidence="2" key="1">
    <citation type="submission" date="2021-03" db="EMBL/GenBank/DDBJ databases">
        <authorList>
            <person name="Tagirdzhanova G."/>
        </authorList>
    </citation>
    <scope>NUCLEOTIDE SEQUENCE</scope>
</reference>
<feature type="region of interest" description="Disordered" evidence="1">
    <location>
        <begin position="725"/>
        <end position="786"/>
    </location>
</feature>
<dbReference type="AlphaFoldDB" id="A0A8H3EGL8"/>
<accession>A0A8H3EGL8</accession>
<feature type="compositionally biased region" description="Polar residues" evidence="1">
    <location>
        <begin position="732"/>
        <end position="741"/>
    </location>
</feature>
<feature type="compositionally biased region" description="Polar residues" evidence="1">
    <location>
        <begin position="33"/>
        <end position="43"/>
    </location>
</feature>
<feature type="region of interest" description="Disordered" evidence="1">
    <location>
        <begin position="680"/>
        <end position="709"/>
    </location>
</feature>
<keyword evidence="3" id="KW-1185">Reference proteome</keyword>
<feature type="region of interest" description="Disordered" evidence="1">
    <location>
        <begin position="590"/>
        <end position="620"/>
    </location>
</feature>
<feature type="compositionally biased region" description="Basic and acidic residues" evidence="1">
    <location>
        <begin position="81"/>
        <end position="114"/>
    </location>
</feature>
<feature type="compositionally biased region" description="Low complexity" evidence="1">
    <location>
        <begin position="872"/>
        <end position="890"/>
    </location>
</feature>